<gene>
    <name evidence="2" type="ORF">B0T19DRAFT_419506</name>
</gene>
<reference evidence="2" key="1">
    <citation type="journal article" date="2023" name="Mol. Phylogenet. Evol.">
        <title>Genome-scale phylogeny and comparative genomics of the fungal order Sordariales.</title>
        <authorList>
            <person name="Hensen N."/>
            <person name="Bonometti L."/>
            <person name="Westerberg I."/>
            <person name="Brannstrom I.O."/>
            <person name="Guillou S."/>
            <person name="Cros-Aarteil S."/>
            <person name="Calhoun S."/>
            <person name="Haridas S."/>
            <person name="Kuo A."/>
            <person name="Mondo S."/>
            <person name="Pangilinan J."/>
            <person name="Riley R."/>
            <person name="LaButti K."/>
            <person name="Andreopoulos B."/>
            <person name="Lipzen A."/>
            <person name="Chen C."/>
            <person name="Yan M."/>
            <person name="Daum C."/>
            <person name="Ng V."/>
            <person name="Clum A."/>
            <person name="Steindorff A."/>
            <person name="Ohm R.A."/>
            <person name="Martin F."/>
            <person name="Silar P."/>
            <person name="Natvig D.O."/>
            <person name="Lalanne C."/>
            <person name="Gautier V."/>
            <person name="Ament-Velasquez S.L."/>
            <person name="Kruys A."/>
            <person name="Hutchinson M.I."/>
            <person name="Powell A.J."/>
            <person name="Barry K."/>
            <person name="Miller A.N."/>
            <person name="Grigoriev I.V."/>
            <person name="Debuchy R."/>
            <person name="Gladieux P."/>
            <person name="Hiltunen Thoren M."/>
            <person name="Johannesson H."/>
        </authorList>
    </citation>
    <scope>NUCLEOTIDE SEQUENCE</scope>
    <source>
        <strain evidence="2">SMH4131-1</strain>
    </source>
</reference>
<comment type="caution">
    <text evidence="2">The sequence shown here is derived from an EMBL/GenBank/DDBJ whole genome shotgun (WGS) entry which is preliminary data.</text>
</comment>
<keyword evidence="1" id="KW-1133">Transmembrane helix</keyword>
<reference evidence="2" key="2">
    <citation type="submission" date="2023-06" db="EMBL/GenBank/DDBJ databases">
        <authorList>
            <consortium name="Lawrence Berkeley National Laboratory"/>
            <person name="Haridas S."/>
            <person name="Hensen N."/>
            <person name="Bonometti L."/>
            <person name="Westerberg I."/>
            <person name="Brannstrom I.O."/>
            <person name="Guillou S."/>
            <person name="Cros-Aarteil S."/>
            <person name="Calhoun S."/>
            <person name="Kuo A."/>
            <person name="Mondo S."/>
            <person name="Pangilinan J."/>
            <person name="Riley R."/>
            <person name="Labutti K."/>
            <person name="Andreopoulos B."/>
            <person name="Lipzen A."/>
            <person name="Chen C."/>
            <person name="Yanf M."/>
            <person name="Daum C."/>
            <person name="Ng V."/>
            <person name="Clum A."/>
            <person name="Steindorff A."/>
            <person name="Ohm R."/>
            <person name="Martin F."/>
            <person name="Silar P."/>
            <person name="Natvig D."/>
            <person name="Lalanne C."/>
            <person name="Gautier V."/>
            <person name="Ament-Velasquez S.L."/>
            <person name="Kruys A."/>
            <person name="Hutchinson M.I."/>
            <person name="Powell A.J."/>
            <person name="Barry K."/>
            <person name="Miller A.N."/>
            <person name="Grigoriev I.V."/>
            <person name="Debuchy R."/>
            <person name="Gladieux P."/>
            <person name="Thoren M.H."/>
            <person name="Johannesson H."/>
        </authorList>
    </citation>
    <scope>NUCLEOTIDE SEQUENCE</scope>
    <source>
        <strain evidence="2">SMH4131-1</strain>
    </source>
</reference>
<feature type="transmembrane region" description="Helical" evidence="1">
    <location>
        <begin position="63"/>
        <end position="92"/>
    </location>
</feature>
<dbReference type="Proteomes" id="UP001286456">
    <property type="component" value="Unassembled WGS sequence"/>
</dbReference>
<proteinExistence type="predicted"/>
<sequence>MGGVRSCVRACVCFLGIWFGLVLVWYGTVWHGMAWCMNVLLITILSAFWILLLFGFGFPCLSVCLFGCLFGCCFSYYMSIISSCALFGFWSFAARISVLSRLFFVVVVVVVVGWLFLCCS</sequence>
<protein>
    <submittedName>
        <fullName evidence="2">Uncharacterized protein</fullName>
    </submittedName>
</protein>
<evidence type="ECO:0000256" key="1">
    <source>
        <dbReference type="SAM" id="Phobius"/>
    </source>
</evidence>
<organism evidence="2 3">
    <name type="scientific">Cercophora scortea</name>
    <dbReference type="NCBI Taxonomy" id="314031"/>
    <lineage>
        <taxon>Eukaryota</taxon>
        <taxon>Fungi</taxon>
        <taxon>Dikarya</taxon>
        <taxon>Ascomycota</taxon>
        <taxon>Pezizomycotina</taxon>
        <taxon>Sordariomycetes</taxon>
        <taxon>Sordariomycetidae</taxon>
        <taxon>Sordariales</taxon>
        <taxon>Lasiosphaeriaceae</taxon>
        <taxon>Cercophora</taxon>
    </lineage>
</organism>
<name>A0AAE0IZU9_9PEZI</name>
<dbReference type="AlphaFoldDB" id="A0AAE0IZU9"/>
<feature type="transmembrane region" description="Helical" evidence="1">
    <location>
        <begin position="7"/>
        <end position="26"/>
    </location>
</feature>
<feature type="transmembrane region" description="Helical" evidence="1">
    <location>
        <begin position="98"/>
        <end position="117"/>
    </location>
</feature>
<evidence type="ECO:0000313" key="3">
    <source>
        <dbReference type="Proteomes" id="UP001286456"/>
    </source>
</evidence>
<evidence type="ECO:0000313" key="2">
    <source>
        <dbReference type="EMBL" id="KAK3333927.1"/>
    </source>
</evidence>
<keyword evidence="3" id="KW-1185">Reference proteome</keyword>
<accession>A0AAE0IZU9</accession>
<dbReference type="EMBL" id="JAUEPO010000002">
    <property type="protein sequence ID" value="KAK3333927.1"/>
    <property type="molecule type" value="Genomic_DNA"/>
</dbReference>
<keyword evidence="1" id="KW-0472">Membrane</keyword>
<keyword evidence="1" id="KW-0812">Transmembrane</keyword>
<feature type="transmembrane region" description="Helical" evidence="1">
    <location>
        <begin position="32"/>
        <end position="56"/>
    </location>
</feature>